<evidence type="ECO:0000256" key="1">
    <source>
        <dbReference type="SAM" id="MobiDB-lite"/>
    </source>
</evidence>
<dbReference type="EMBL" id="CAFBOZ010000310">
    <property type="protein sequence ID" value="CAB5022523.1"/>
    <property type="molecule type" value="Genomic_DNA"/>
</dbReference>
<reference evidence="2" key="1">
    <citation type="submission" date="2020-05" db="EMBL/GenBank/DDBJ databases">
        <authorList>
            <person name="Chiriac C."/>
            <person name="Salcher M."/>
            <person name="Ghai R."/>
            <person name="Kavagutti S V."/>
        </authorList>
    </citation>
    <scope>NUCLEOTIDE SEQUENCE</scope>
</reference>
<organism evidence="2">
    <name type="scientific">freshwater metagenome</name>
    <dbReference type="NCBI Taxonomy" id="449393"/>
    <lineage>
        <taxon>unclassified sequences</taxon>
        <taxon>metagenomes</taxon>
        <taxon>ecological metagenomes</taxon>
    </lineage>
</organism>
<feature type="region of interest" description="Disordered" evidence="1">
    <location>
        <begin position="1"/>
        <end position="23"/>
    </location>
</feature>
<feature type="region of interest" description="Disordered" evidence="1">
    <location>
        <begin position="90"/>
        <end position="135"/>
    </location>
</feature>
<sequence>MLECLNQVRPATPPGSASARDSATGCPCWRAVRRPQRTCRRYRSLLHHWRSTVTMGPPDVSKQHDSRPHCGHGQYRATRRAVSALGRRNRRTAPIPRTLPRPGPVGGHRLARLRDGGPTGCGRGPARGRGNAGARHRLSCAGTARGADAARRHSHLGGSTLRIRGCDVERASAHRAPVRDHAGKPDGASGRPASAQRGQSPHRGH</sequence>
<proteinExistence type="predicted"/>
<feature type="compositionally biased region" description="Gly residues" evidence="1">
    <location>
        <begin position="117"/>
        <end position="131"/>
    </location>
</feature>
<accession>A0A6J7R2F2</accession>
<name>A0A6J7R2F2_9ZZZZ</name>
<gene>
    <name evidence="2" type="ORF">UFOPK3992_01797</name>
</gene>
<feature type="compositionally biased region" description="Basic and acidic residues" evidence="1">
    <location>
        <begin position="170"/>
        <end position="184"/>
    </location>
</feature>
<evidence type="ECO:0000313" key="2">
    <source>
        <dbReference type="EMBL" id="CAB5022523.1"/>
    </source>
</evidence>
<feature type="region of interest" description="Disordered" evidence="1">
    <location>
        <begin position="54"/>
        <end position="75"/>
    </location>
</feature>
<dbReference type="AlphaFoldDB" id="A0A6J7R2F2"/>
<feature type="region of interest" description="Disordered" evidence="1">
    <location>
        <begin position="170"/>
        <end position="205"/>
    </location>
</feature>
<protein>
    <submittedName>
        <fullName evidence="2">Unannotated protein</fullName>
    </submittedName>
</protein>